<dbReference type="Proteomes" id="UP001562354">
    <property type="component" value="Unassembled WGS sequence"/>
</dbReference>
<dbReference type="PANTHER" id="PTHR42695">
    <property type="entry name" value="GLUTAMINE AMIDOTRANSFERASE YLR126C-RELATED"/>
    <property type="match status" value="1"/>
</dbReference>
<organism evidence="2 3">
    <name type="scientific">Neodothiora populina</name>
    <dbReference type="NCBI Taxonomy" id="2781224"/>
    <lineage>
        <taxon>Eukaryota</taxon>
        <taxon>Fungi</taxon>
        <taxon>Dikarya</taxon>
        <taxon>Ascomycota</taxon>
        <taxon>Pezizomycotina</taxon>
        <taxon>Dothideomycetes</taxon>
        <taxon>Dothideomycetidae</taxon>
        <taxon>Dothideales</taxon>
        <taxon>Dothioraceae</taxon>
        <taxon>Neodothiora</taxon>
    </lineage>
</organism>
<dbReference type="SUPFAM" id="SSF52317">
    <property type="entry name" value="Class I glutamine amidotransferase-like"/>
    <property type="match status" value="1"/>
</dbReference>
<evidence type="ECO:0000313" key="2">
    <source>
        <dbReference type="EMBL" id="KAL1297501.1"/>
    </source>
</evidence>
<protein>
    <recommendedName>
        <fullName evidence="1">Glutamine amidotransferase domain-containing protein</fullName>
    </recommendedName>
</protein>
<proteinExistence type="predicted"/>
<dbReference type="GeneID" id="95978720"/>
<keyword evidence="3" id="KW-1185">Reference proteome</keyword>
<name>A0ABR3P486_9PEZI</name>
<gene>
    <name evidence="2" type="ORF">AAFC00_005020</name>
</gene>
<dbReference type="EMBL" id="JBFMKM010000016">
    <property type="protein sequence ID" value="KAL1297501.1"/>
    <property type="molecule type" value="Genomic_DNA"/>
</dbReference>
<reference evidence="2 3" key="1">
    <citation type="submission" date="2024-07" db="EMBL/GenBank/DDBJ databases">
        <title>Draft sequence of the Neodothiora populina.</title>
        <authorList>
            <person name="Drown D.D."/>
            <person name="Schuette U.S."/>
            <person name="Buechlein A.B."/>
            <person name="Rusch D.R."/>
            <person name="Winton L.W."/>
            <person name="Adams G.A."/>
        </authorList>
    </citation>
    <scope>NUCLEOTIDE SEQUENCE [LARGE SCALE GENOMIC DNA]</scope>
    <source>
        <strain evidence="2 3">CPC 39397</strain>
    </source>
</reference>
<dbReference type="InterPro" id="IPR017926">
    <property type="entry name" value="GATASE"/>
</dbReference>
<feature type="domain" description="Glutamine amidotransferase" evidence="1">
    <location>
        <begin position="115"/>
        <end position="222"/>
    </location>
</feature>
<dbReference type="PANTHER" id="PTHR42695:SF4">
    <property type="entry name" value="GLUTAMINE AMIDOTRANSFERASE DOMAIN-CONTAINING PROTEIN"/>
    <property type="match status" value="1"/>
</dbReference>
<comment type="caution">
    <text evidence="2">The sequence shown here is derived from an EMBL/GenBank/DDBJ whole genome shotgun (WGS) entry which is preliminary data.</text>
</comment>
<dbReference type="InterPro" id="IPR044992">
    <property type="entry name" value="ChyE-like"/>
</dbReference>
<evidence type="ECO:0000313" key="3">
    <source>
        <dbReference type="Proteomes" id="UP001562354"/>
    </source>
</evidence>
<sequence>MAHNFSGSETPNKVRMMVFETDEPHPDTTETKGSFGQIFDRLFKTAGDNHTPPLEIETAMRFVVEPKGGSLPSLDDLTDVHAILITGSMYDAHGDDEWILKLLDLLKELWLHRPDIRFSGVCFGHQLLCRLLGSTVEPTEGSEWELAHTPVKLTEIGQKLFRTSEDILHLHQMHQDHVANAPSPSTTDLLPKNSKVHVWGSTEKTQVQGVYLKDKLFTSQGHLGFDEDMVRRQIDMRVENGGIKDEEHAEISKETAELEHDGEMVAAAILRLFHGEDDDIP</sequence>
<dbReference type="InterPro" id="IPR029062">
    <property type="entry name" value="Class_I_gatase-like"/>
</dbReference>
<accession>A0ABR3P486</accession>
<dbReference type="RefSeq" id="XP_069197183.1">
    <property type="nucleotide sequence ID" value="XM_069344747.1"/>
</dbReference>
<dbReference type="Gene3D" id="3.40.50.880">
    <property type="match status" value="1"/>
</dbReference>
<evidence type="ECO:0000259" key="1">
    <source>
        <dbReference type="Pfam" id="PF00117"/>
    </source>
</evidence>
<dbReference type="Pfam" id="PF00117">
    <property type="entry name" value="GATase"/>
    <property type="match status" value="1"/>
</dbReference>